<sequence length="2345" mass="259376">MQEDVGDFGRVATEPAFNPKCTHCVGDSVRCAVMMEILFADSAHLASRVLEGFEAYGRGALRPTQSFGLGQDFFSEDEEEEDDEVIDVQPFMRPRRGGVCAEPWTKGYYKEKLWTKHSAWERILFDTMRSATVFKQFGDRDMERFIRPMVLEMHRFGVNGDIPYNGAYGIGDSIPGKFVTVAREVLRTEIQGAVGGVTDRVAALERSLQSHNERTFQAVETLSTGQAEQGLRLQQLMSDSQAMATRINYLEGTVKTIQSSGSTPSTMDSGRVPALVMGGWPPDTLAADVLAKANEMARDLQLQISMADAFVPGVRRGFVLVPIAPRDGESDEAMRQRIQTCIRRVNTSNISLGWKPDGNQARLWLTLSQPPERRRRAALAGKVKRLIIEAGGSSLVSRIEPEWATGTVWLKDTKISSGTSAGPPSSSSAGCGWIDLPRIAELIGVDPQLLAKTWEPQASQQEVPSRAQRDALHFAAWNIGGMSPEAVLDFLSNFQGEKPLVCLCIVFLQEITTQGGPHFLDNETWMLIHGKLQSEWRGCGIAYRKTLGVHHTSHLRLAACTTCLRLHNSKRIGGLLESETLSCTGRGEQIDYVASRNLTICEARVGPKGKVIWSARQLKADCHQVLASAVPAHADDHHAIAAVAQQISEPVHRSMKFQESKELKQLRKAARGAPPGSLARSAWKQVSKTLQRERKEWQRQLADQAGSMQWNAYRAIKMKSSRTNWAEHLLDNDSWEGASVLLPKTATPQGWSDTRPITLSSAVLKWIAQLLLLRGTPALLECCQHQWASRHKQGVELILAMRKLARVSHEWRTPFYVVKIDIAKAFDSIAQEKLGDLVMRKIAHRGEMPWEARLWLRLLEARSLNFYVQKHKVSVEQTNGVRQGSPDSPVLFAAAIGETLDAVLNQVNGGKPPHVGRHGALEPPPHSGAAFMDDTYVWGESPEYVQEVLTALEKEFLELGLRINAKMTHVVSTIPDDPFRFTIGGVEVAPDGPHSILTILGAPVTLSGAIAPLVAEMQSRARCAFHANRKLLCSRAPVADRLRMHQTLVRSAALWGCPAWPPQAALLQAANTTQLLQARTMICGGRSPTEAWQDWHIRSMRKTRAALHQYKIMRWSTHSLQMQWQLWGHIGNQWWVAANNRPQWQHMCKRFIDAFDPPWAIMEADEVTDMPVREQGRYDPAADPWHEDGTFDGISPEMGALLANRQQLPPQGGQVHQQHGPPMMTSQPYDPWEDDLDQPLSGNSREFSAPGGWAVRASHDGPVGSYCQASTCANDPDDSCDAALPGEGEYAAPDDALLLATAPSQEMEPEQGEAEHETQHDVAEPQDDIPAAEDDELVDIQDDPDWDSDSADSEEEDDAPQGSATQTGGQPPKRKAGHGSQRVTNKARKSDVKKRWRELDWGKKPKWLSWRRALDYILRGEKPPNKEPLPHLTALLSAHLYSYDAQGKLIPHHPPRPHADPEPARGDKNRHELFDYGIFFHGAVDPGGFRNKFSSSYRTGTEKTLRDGVHNYPIRVVDNRPEQYRYNEPLQTDPVRVNNQDNSLHNVEGGPPLYGTSDLDQQAAEAIQSGQAPPWTVEGQGPSMRSSVRVDDNSHDISWVPGVTPRTRPPPMPLHPNTVLSMRGTATGAWRGATWSPPAGSVIQHPPRQQVEPTIVIYKTLSGQSDGEVLPDSLHMTIHPAGAWIATTRFELGFARTPRYWLVVVDHAPPAAPNRIPLRSGQSFWLEWRGVEKVWQRRPRFDNDVQALGGFSVIPEDKAPRPPTPPQRRDPPDVPRGRPRQPAGFNPQRFVDTRPLRGRLIQPAQVPPQPTTDASSSSRPAASAENIGDQGGKHNMEAQAAAQQAEAPRRRSPRSQRWGRPTAKAKPPPPPSSGSDTETSWPSEDPAPPDDATGLVQHNSRTPTEPTAQDDLVMFMQRQRPQPPAEAGDPARGSGSDEPCPPHALPAPLPPPPAETEHQWFSVAANFDGEYTVSGLLRLLHRIMHETLQQSFTQSNEYLTNLAYHACYYLSKLQSTNDGQQQAPPAGDHPDRADAPGPTAMVFCITNAFVEAEAALDSLVHHHRELPRRHLEKELRRAESLLRDGRAVFKSWARDPNAPGALPGTAASQNALDGVSFAHLSIEEGGVASLDENLRLALAATQRCSRYLDQLLEWIAKHFQNNTDGGSPSPKKRKTEQASGSDGVPCYQPAVGDDWQPPKANKSTDPQLGDKPHHPEVPPPAHDGRPQDPGLPREARRGREPEAAPYNILRAQQILEGVMPFTEQQVATTLQEVHSLLSQWTEALWGEPIVLTDSLESHGPGHHESAGELPTVELAPTLPAELSDEETVSVASHRRRRAHAAFDAE</sequence>
<feature type="compositionally biased region" description="Pro residues" evidence="1">
    <location>
        <begin position="1939"/>
        <end position="1954"/>
    </location>
</feature>
<accession>A0A812QMF6</accession>
<comment type="caution">
    <text evidence="3">The sequence shown here is derived from an EMBL/GenBank/DDBJ whole genome shotgun (WGS) entry which is preliminary data.</text>
</comment>
<feature type="compositionally biased region" description="Polar residues" evidence="1">
    <location>
        <begin position="1873"/>
        <end position="1882"/>
    </location>
</feature>
<proteinExistence type="predicted"/>
<evidence type="ECO:0000259" key="2">
    <source>
        <dbReference type="PROSITE" id="PS50878"/>
    </source>
</evidence>
<gene>
    <name evidence="3" type="ORF">SNEC2469_LOCUS10755</name>
</gene>
<feature type="compositionally biased region" description="Acidic residues" evidence="1">
    <location>
        <begin position="1340"/>
        <end position="1359"/>
    </location>
</feature>
<feature type="region of interest" description="Disordered" evidence="1">
    <location>
        <begin position="2017"/>
        <end position="2037"/>
    </location>
</feature>
<dbReference type="SUPFAM" id="SSF56672">
    <property type="entry name" value="DNA/RNA polymerases"/>
    <property type="match status" value="1"/>
</dbReference>
<evidence type="ECO:0000313" key="3">
    <source>
        <dbReference type="EMBL" id="CAE7394441.1"/>
    </source>
</evidence>
<dbReference type="PROSITE" id="PS50878">
    <property type="entry name" value="RT_POL"/>
    <property type="match status" value="1"/>
</dbReference>
<evidence type="ECO:0000256" key="1">
    <source>
        <dbReference type="SAM" id="MobiDB-lite"/>
    </source>
</evidence>
<feature type="region of interest" description="Disordered" evidence="1">
    <location>
        <begin position="2295"/>
        <end position="2314"/>
    </location>
</feature>
<feature type="compositionally biased region" description="Basic and acidic residues" evidence="1">
    <location>
        <begin position="1767"/>
        <end position="1776"/>
    </location>
</feature>
<reference evidence="3" key="1">
    <citation type="submission" date="2021-02" db="EMBL/GenBank/DDBJ databases">
        <authorList>
            <person name="Dougan E. K."/>
            <person name="Rhodes N."/>
            <person name="Thang M."/>
            <person name="Chan C."/>
        </authorList>
    </citation>
    <scope>NUCLEOTIDE SEQUENCE</scope>
</reference>
<feature type="region of interest" description="Disordered" evidence="1">
    <location>
        <begin position="1209"/>
        <end position="1253"/>
    </location>
</feature>
<feature type="compositionally biased region" description="Basic and acidic residues" evidence="1">
    <location>
        <begin position="2295"/>
        <end position="2306"/>
    </location>
</feature>
<organism evidence="3 4">
    <name type="scientific">Symbiodinium necroappetens</name>
    <dbReference type="NCBI Taxonomy" id="1628268"/>
    <lineage>
        <taxon>Eukaryota</taxon>
        <taxon>Sar</taxon>
        <taxon>Alveolata</taxon>
        <taxon>Dinophyceae</taxon>
        <taxon>Suessiales</taxon>
        <taxon>Symbiodiniaceae</taxon>
        <taxon>Symbiodinium</taxon>
    </lineage>
</organism>
<dbReference type="PANTHER" id="PTHR47027:SF20">
    <property type="entry name" value="REVERSE TRANSCRIPTASE-LIKE PROTEIN WITH RNA-DIRECTED DNA POLYMERASE DOMAIN"/>
    <property type="match status" value="1"/>
</dbReference>
<feature type="compositionally biased region" description="Low complexity" evidence="1">
    <location>
        <begin position="1814"/>
        <end position="1824"/>
    </location>
</feature>
<feature type="region of interest" description="Disordered" evidence="1">
    <location>
        <begin position="1340"/>
        <end position="1393"/>
    </location>
</feature>
<protein>
    <recommendedName>
        <fullName evidence="2">Reverse transcriptase domain-containing protein</fullName>
    </recommendedName>
</protein>
<feature type="domain" description="Reverse transcriptase" evidence="2">
    <location>
        <begin position="723"/>
        <end position="1004"/>
    </location>
</feature>
<feature type="region of interest" description="Disordered" evidence="1">
    <location>
        <begin position="1571"/>
        <end position="1614"/>
    </location>
</feature>
<feature type="compositionally biased region" description="Low complexity" evidence="1">
    <location>
        <begin position="1837"/>
        <end position="1846"/>
    </location>
</feature>
<evidence type="ECO:0000313" key="4">
    <source>
        <dbReference type="Proteomes" id="UP000601435"/>
    </source>
</evidence>
<feature type="region of interest" description="Disordered" evidence="1">
    <location>
        <begin position="2160"/>
        <end position="2245"/>
    </location>
</feature>
<dbReference type="Pfam" id="PF00078">
    <property type="entry name" value="RVT_1"/>
    <property type="match status" value="1"/>
</dbReference>
<dbReference type="InterPro" id="IPR043502">
    <property type="entry name" value="DNA/RNA_pol_sf"/>
</dbReference>
<feature type="compositionally biased region" description="Polar residues" evidence="1">
    <location>
        <begin position="1896"/>
        <end position="1907"/>
    </location>
</feature>
<dbReference type="Proteomes" id="UP000601435">
    <property type="component" value="Unassembled WGS sequence"/>
</dbReference>
<dbReference type="EMBL" id="CAJNJA010017098">
    <property type="protein sequence ID" value="CAE7394441.1"/>
    <property type="molecule type" value="Genomic_DNA"/>
</dbReference>
<feature type="compositionally biased region" description="Low complexity" evidence="1">
    <location>
        <begin position="1209"/>
        <end position="1222"/>
    </location>
</feature>
<name>A0A812QMF6_9DINO</name>
<feature type="region of interest" description="Disordered" evidence="1">
    <location>
        <begin position="2322"/>
        <end position="2345"/>
    </location>
</feature>
<dbReference type="OrthoDB" id="428255at2759"/>
<dbReference type="PANTHER" id="PTHR47027">
    <property type="entry name" value="REVERSE TRANSCRIPTASE DOMAIN-CONTAINING PROTEIN"/>
    <property type="match status" value="1"/>
</dbReference>
<feature type="region of interest" description="Disordered" evidence="1">
    <location>
        <begin position="1750"/>
        <end position="1956"/>
    </location>
</feature>
<keyword evidence="4" id="KW-1185">Reference proteome</keyword>
<dbReference type="InterPro" id="IPR000477">
    <property type="entry name" value="RT_dom"/>
</dbReference>
<feature type="compositionally biased region" description="Basic and acidic residues" evidence="1">
    <location>
        <begin position="2208"/>
        <end position="2242"/>
    </location>
</feature>